<accession>A0ACB8GU09</accession>
<reference evidence="1" key="1">
    <citation type="submission" date="2021-10" db="EMBL/GenBank/DDBJ databases">
        <title>Psilocybe cubensis genome.</title>
        <authorList>
            <person name="Mckernan K.J."/>
            <person name="Crawford S."/>
            <person name="Trippe A."/>
            <person name="Kane L.T."/>
            <person name="Mclaughlin S."/>
        </authorList>
    </citation>
    <scope>NUCLEOTIDE SEQUENCE</scope>
    <source>
        <strain evidence="1">MGC-MH-2018</strain>
    </source>
</reference>
<dbReference type="Proteomes" id="UP000664032">
    <property type="component" value="Unassembled WGS sequence"/>
</dbReference>
<proteinExistence type="predicted"/>
<organism evidence="1 2">
    <name type="scientific">Psilocybe cubensis</name>
    <name type="common">Psychedelic mushroom</name>
    <name type="synonym">Stropharia cubensis</name>
    <dbReference type="NCBI Taxonomy" id="181762"/>
    <lineage>
        <taxon>Eukaryota</taxon>
        <taxon>Fungi</taxon>
        <taxon>Dikarya</taxon>
        <taxon>Basidiomycota</taxon>
        <taxon>Agaricomycotina</taxon>
        <taxon>Agaricomycetes</taxon>
        <taxon>Agaricomycetidae</taxon>
        <taxon>Agaricales</taxon>
        <taxon>Agaricineae</taxon>
        <taxon>Strophariaceae</taxon>
        <taxon>Psilocybe</taxon>
    </lineage>
</organism>
<gene>
    <name evidence="1" type="ORF">JR316_0009374</name>
</gene>
<protein>
    <submittedName>
        <fullName evidence="1">MFS-type transporter dbaD</fullName>
    </submittedName>
</protein>
<dbReference type="EMBL" id="JAFIQS020000008">
    <property type="protein sequence ID" value="KAH9478912.1"/>
    <property type="molecule type" value="Genomic_DNA"/>
</dbReference>
<sequence>MLDEDIVLIKRESDTIQPLGTQTEGTDELESVQDGGTKAWISMVGVWIVLFVTFGQLKSTFSYTYSFGVYQDFYTRIFLSHHSTSKIAWIGSFQLMMPFVFGVVSGKLFDAGYFHVLEITGSALFTFSLFMLSLVKPQTYAHVFLCQGLGVGLGLGLTFVPAVSLTVHHFRRRMVLVTGIVMSGSSIGAVMFPIMLNLQIKSVGFPKAVRNSAYIVCGLLVLGNCLMRTAYKKSADKVPQLNILGFFKDLPYILASIGAMGTMFGFYFPLIYLQLYAVTHGINLTLSFYSLAILNGASTLGRLVGNYLAHVHGPFNVIIPCTLLIGASIFSIFGIHDSKSLVIVSIFYGIMSGAWLSLAVTCLASLSRHPNEVGARTGLGLAIVSFGTLGSAPVQGALLGPEFDWKKPIIFSATLTTVTSIVFLVTRYILVRERGTEKV</sequence>
<keyword evidence="2" id="KW-1185">Reference proteome</keyword>
<name>A0ACB8GU09_PSICU</name>
<evidence type="ECO:0000313" key="2">
    <source>
        <dbReference type="Proteomes" id="UP000664032"/>
    </source>
</evidence>
<evidence type="ECO:0000313" key="1">
    <source>
        <dbReference type="EMBL" id="KAH9478912.1"/>
    </source>
</evidence>
<comment type="caution">
    <text evidence="1">The sequence shown here is derived from an EMBL/GenBank/DDBJ whole genome shotgun (WGS) entry which is preliminary data.</text>
</comment>